<dbReference type="GO" id="GO:0046983">
    <property type="term" value="F:protein dimerization activity"/>
    <property type="evidence" value="ECO:0007669"/>
    <property type="project" value="InterPro"/>
</dbReference>
<evidence type="ECO:0000256" key="5">
    <source>
        <dbReference type="ARBA" id="ARBA00023015"/>
    </source>
</evidence>
<evidence type="ECO:0000256" key="3">
    <source>
        <dbReference type="ARBA" id="ARBA00011738"/>
    </source>
</evidence>
<dbReference type="SUPFAM" id="SSF46785">
    <property type="entry name" value="Winged helix' DNA-binding domain"/>
    <property type="match status" value="1"/>
</dbReference>
<dbReference type="Proteomes" id="UP000070491">
    <property type="component" value="Unassembled WGS sequence"/>
</dbReference>
<evidence type="ECO:0000259" key="9">
    <source>
        <dbReference type="PROSITE" id="PS51071"/>
    </source>
</evidence>
<protein>
    <recommendedName>
        <fullName evidence="12">HTH dtxR-type domain-containing protein</fullName>
    </recommendedName>
</protein>
<evidence type="ECO:0000256" key="6">
    <source>
        <dbReference type="ARBA" id="ARBA00023125"/>
    </source>
</evidence>
<dbReference type="SMART" id="SM00529">
    <property type="entry name" value="HTH_DTXR"/>
    <property type="match status" value="1"/>
</dbReference>
<sequence>MPELSESEEEYLEALYRLGGHERQVKVGELAKELKVKEPSVVEMLRKLDNKKLVNYESYAGASLSEKGEDEGRRVTRRHRLAERLLSDVLNRDLPQIHEEACKLEHSMADETADEIARVLKNPETCPHGHPIPEEKSKPESEDLIKLTDGEKDEDYRVVSIPEEKEDVQRLLPLAILPGAKIRIAEKPSFSAIMVSRAGDKVALSRDIASKIEVRPYGKRKRRRHRDRPNR</sequence>
<dbReference type="GO" id="GO:0005737">
    <property type="term" value="C:cytoplasm"/>
    <property type="evidence" value="ECO:0007669"/>
    <property type="project" value="UniProtKB-SubCell"/>
</dbReference>
<dbReference type="InterPro" id="IPR038157">
    <property type="entry name" value="FeoA_core_dom"/>
</dbReference>
<reference evidence="10 11" key="1">
    <citation type="journal article" date="2016" name="Sci. Rep.">
        <title>Metabolic traits of an uncultured archaeal lineage -MSBL1- from brine pools of the Red Sea.</title>
        <authorList>
            <person name="Mwirichia R."/>
            <person name="Alam I."/>
            <person name="Rashid M."/>
            <person name="Vinu M."/>
            <person name="Ba-Alawi W."/>
            <person name="Anthony Kamau A."/>
            <person name="Kamanda Ngugi D."/>
            <person name="Goker M."/>
            <person name="Klenk H.P."/>
            <person name="Bajic V."/>
            <person name="Stingl U."/>
        </authorList>
    </citation>
    <scope>NUCLEOTIDE SEQUENCE [LARGE SCALE GENOMIC DNA]</scope>
    <source>
        <strain evidence="10">SCGC-AAA382F02</strain>
    </source>
</reference>
<dbReference type="Gene3D" id="1.10.60.10">
    <property type="entry name" value="Iron dependent repressor, metal binding and dimerisation domain"/>
    <property type="match status" value="1"/>
</dbReference>
<dbReference type="SMART" id="SM00899">
    <property type="entry name" value="FeoA"/>
    <property type="match status" value="1"/>
</dbReference>
<feature type="domain" description="HTH dtxR-type" evidence="8">
    <location>
        <begin position="4"/>
        <end position="65"/>
    </location>
</feature>
<proteinExistence type="inferred from homology"/>
<dbReference type="PROSITE" id="PS51071">
    <property type="entry name" value="HTH_RPIR"/>
    <property type="match status" value="1"/>
</dbReference>
<dbReference type="InterPro" id="IPR036390">
    <property type="entry name" value="WH_DNA-bd_sf"/>
</dbReference>
<keyword evidence="7" id="KW-0804">Transcription</keyword>
<gene>
    <name evidence="10" type="ORF">AKJ53_00575</name>
</gene>
<dbReference type="AlphaFoldDB" id="A0A133VIS5"/>
<dbReference type="PANTHER" id="PTHR33238">
    <property type="entry name" value="IRON (METAL) DEPENDENT REPRESSOR, DTXR FAMILY"/>
    <property type="match status" value="1"/>
</dbReference>
<dbReference type="InterPro" id="IPR001367">
    <property type="entry name" value="Fe_dep_repressor"/>
</dbReference>
<dbReference type="InterPro" id="IPR036388">
    <property type="entry name" value="WH-like_DNA-bd_sf"/>
</dbReference>
<dbReference type="Pfam" id="PF04023">
    <property type="entry name" value="FeoA"/>
    <property type="match status" value="1"/>
</dbReference>
<dbReference type="InterPro" id="IPR008988">
    <property type="entry name" value="Transcriptional_repressor_C"/>
</dbReference>
<evidence type="ECO:0000256" key="4">
    <source>
        <dbReference type="ARBA" id="ARBA00023004"/>
    </source>
</evidence>
<dbReference type="Gene3D" id="1.10.10.10">
    <property type="entry name" value="Winged helix-like DNA-binding domain superfamily/Winged helix DNA-binding domain"/>
    <property type="match status" value="1"/>
</dbReference>
<dbReference type="SUPFAM" id="SSF47979">
    <property type="entry name" value="Iron-dependent repressor protein, dimerization domain"/>
    <property type="match status" value="1"/>
</dbReference>
<dbReference type="Pfam" id="PF02742">
    <property type="entry name" value="Fe_dep_repr_C"/>
    <property type="match status" value="1"/>
</dbReference>
<keyword evidence="4" id="KW-0408">Iron</keyword>
<evidence type="ECO:0000313" key="10">
    <source>
        <dbReference type="EMBL" id="KXB06348.1"/>
    </source>
</evidence>
<dbReference type="PANTHER" id="PTHR33238:SF7">
    <property type="entry name" value="IRON-DEPENDENT TRANSCRIPTIONAL REGULATOR"/>
    <property type="match status" value="1"/>
</dbReference>
<comment type="subunit">
    <text evidence="3">Homodimer.</text>
</comment>
<evidence type="ECO:0000259" key="8">
    <source>
        <dbReference type="PROSITE" id="PS50944"/>
    </source>
</evidence>
<dbReference type="InterPro" id="IPR000281">
    <property type="entry name" value="HTH_RpiR"/>
</dbReference>
<evidence type="ECO:0000256" key="2">
    <source>
        <dbReference type="ARBA" id="ARBA00007871"/>
    </source>
</evidence>
<keyword evidence="5" id="KW-0805">Transcription regulation</keyword>
<keyword evidence="6" id="KW-0238">DNA-binding</keyword>
<evidence type="ECO:0000313" key="11">
    <source>
        <dbReference type="Proteomes" id="UP000070491"/>
    </source>
</evidence>
<dbReference type="GO" id="GO:0003677">
    <property type="term" value="F:DNA binding"/>
    <property type="evidence" value="ECO:0007669"/>
    <property type="project" value="UniProtKB-KW"/>
</dbReference>
<dbReference type="GO" id="GO:0003700">
    <property type="term" value="F:DNA-binding transcription factor activity"/>
    <property type="evidence" value="ECO:0007669"/>
    <property type="project" value="InterPro"/>
</dbReference>
<accession>A0A133VIS5</accession>
<dbReference type="Gene3D" id="2.30.30.90">
    <property type="match status" value="1"/>
</dbReference>
<comment type="similarity">
    <text evidence="2">Belongs to the DtxR/MntR family.</text>
</comment>
<name>A0A133VIS5_9EURY</name>
<dbReference type="PROSITE" id="PS50944">
    <property type="entry name" value="HTH_DTXR"/>
    <property type="match status" value="1"/>
</dbReference>
<dbReference type="InterPro" id="IPR022689">
    <property type="entry name" value="Iron_dep_repressor"/>
</dbReference>
<evidence type="ECO:0008006" key="12">
    <source>
        <dbReference type="Google" id="ProtNLM"/>
    </source>
</evidence>
<dbReference type="InterPro" id="IPR022687">
    <property type="entry name" value="HTH_DTXR"/>
</dbReference>
<dbReference type="InterPro" id="IPR036421">
    <property type="entry name" value="Fe_dep_repressor_sf"/>
</dbReference>
<evidence type="ECO:0000256" key="7">
    <source>
        <dbReference type="ARBA" id="ARBA00023163"/>
    </source>
</evidence>
<dbReference type="InterPro" id="IPR007167">
    <property type="entry name" value="Fe-transptr_FeoA-like"/>
</dbReference>
<comment type="caution">
    <text evidence="10">The sequence shown here is derived from an EMBL/GenBank/DDBJ whole genome shotgun (WGS) entry which is preliminary data.</text>
</comment>
<keyword evidence="11" id="KW-1185">Reference proteome</keyword>
<dbReference type="GO" id="GO:0046914">
    <property type="term" value="F:transition metal ion binding"/>
    <property type="evidence" value="ECO:0007669"/>
    <property type="project" value="InterPro"/>
</dbReference>
<dbReference type="EMBL" id="LHYG01000005">
    <property type="protein sequence ID" value="KXB06348.1"/>
    <property type="molecule type" value="Genomic_DNA"/>
</dbReference>
<evidence type="ECO:0000256" key="1">
    <source>
        <dbReference type="ARBA" id="ARBA00004496"/>
    </source>
</evidence>
<dbReference type="Pfam" id="PF01325">
    <property type="entry name" value="Fe_dep_repress"/>
    <property type="match status" value="1"/>
</dbReference>
<feature type="domain" description="HTH rpiR-type" evidence="9">
    <location>
        <begin position="1"/>
        <end position="67"/>
    </location>
</feature>
<comment type="subcellular location">
    <subcellularLocation>
        <location evidence="1">Cytoplasm</location>
    </subcellularLocation>
</comment>
<dbReference type="InterPro" id="IPR050536">
    <property type="entry name" value="DtxR_MntR_Metal-Reg"/>
</dbReference>
<organism evidence="10 11">
    <name type="scientific">candidate division MSBL1 archaeon SCGC-AAA382F02</name>
    <dbReference type="NCBI Taxonomy" id="1698282"/>
    <lineage>
        <taxon>Archaea</taxon>
        <taxon>Methanobacteriati</taxon>
        <taxon>Methanobacteriota</taxon>
        <taxon>candidate division MSBL1</taxon>
    </lineage>
</organism>
<dbReference type="SUPFAM" id="SSF50037">
    <property type="entry name" value="C-terminal domain of transcriptional repressors"/>
    <property type="match status" value="1"/>
</dbReference>